<feature type="domain" description="DUF1023" evidence="2">
    <location>
        <begin position="315"/>
        <end position="484"/>
    </location>
</feature>
<organism evidence="3 4">
    <name type="scientific">Mycolicibacterium aichiense</name>
    <dbReference type="NCBI Taxonomy" id="1799"/>
    <lineage>
        <taxon>Bacteria</taxon>
        <taxon>Bacillati</taxon>
        <taxon>Actinomycetota</taxon>
        <taxon>Actinomycetes</taxon>
        <taxon>Mycobacteriales</taxon>
        <taxon>Mycobacteriaceae</taxon>
        <taxon>Mycolicibacterium</taxon>
    </lineage>
</organism>
<dbReference type="RefSeq" id="WP_115316621.1">
    <property type="nucleotide sequence ID" value="NZ_AP022561.1"/>
</dbReference>
<keyword evidence="1" id="KW-0175">Coiled coil</keyword>
<reference evidence="3 4" key="1">
    <citation type="journal article" date="2019" name="Emerg. Microbes Infect.">
        <title>Comprehensive subspecies identification of 175 nontuberculous mycobacteria species based on 7547 genomic profiles.</title>
        <authorList>
            <person name="Matsumoto Y."/>
            <person name="Kinjo T."/>
            <person name="Motooka D."/>
            <person name="Nabeya D."/>
            <person name="Jung N."/>
            <person name="Uechi K."/>
            <person name="Horii T."/>
            <person name="Iida T."/>
            <person name="Fujita J."/>
            <person name="Nakamura S."/>
        </authorList>
    </citation>
    <scope>NUCLEOTIDE SEQUENCE [LARGE SCALE GENOMIC DNA]</scope>
    <source>
        <strain evidence="3 4">JCM 6376</strain>
    </source>
</reference>
<dbReference type="AlphaFoldDB" id="A0AAD1HLW9"/>
<dbReference type="KEGG" id="maic:MAIC_14110"/>
<accession>A0AAD1HLW9</accession>
<evidence type="ECO:0000259" key="2">
    <source>
        <dbReference type="Pfam" id="PF06259"/>
    </source>
</evidence>
<proteinExistence type="predicted"/>
<evidence type="ECO:0000313" key="3">
    <source>
        <dbReference type="EMBL" id="BBX06608.1"/>
    </source>
</evidence>
<dbReference type="Proteomes" id="UP000467327">
    <property type="component" value="Chromosome"/>
</dbReference>
<sequence length="553" mass="58363">MTLTVQDIERWNAGDVREVFHAASSRAQAAQDAADGLATLPAFETWGGQAAEAAKEAIGQTRKDLDAAGNEALAVANAARSAADEIERIKSELATLKADAESLGMEIDPMSGTVLPGPKIRNPMEAELKQMQLQPRLDKIVAEANTVDIALANAINMAGGKTPIPATPHDNRPEIQDALNKPLPEDPKEFHDLWSKLTAEERDWLYSRDHNIGNHPGMPWADDANGGGKNHYNQLHLPELQQNAQAQIDQLARDHPSWAAGQVPNPKGDMRIYRQWQDWKEKWNNANHALDGFKSVGSTLSRDDGIPRLLGVIDDQGHAVVAMGDPDHASNTATLVPGTGQDLTAFQGATNKSEAMYRAALAADKSLEGNLAVMTWMGYDRPMDLGQAADDAYARNGAAALDSFMAGNQASHVGPASLDTVVGHSYGSTLVGAAGADGHHLAAENVIAVGSPGMLVGNAHDLSLDPGGNVYAARAQHDIIHLVAGAALGPNPTWDGFGAVEIAAAPGPATGPEILNLPSVEAHSSYWDPGNVALRNMGAIIAGQPPPQIVPNG</sequence>
<keyword evidence="4" id="KW-1185">Reference proteome</keyword>
<dbReference type="Pfam" id="PF06259">
    <property type="entry name" value="Abhydrolase_8"/>
    <property type="match status" value="1"/>
</dbReference>
<feature type="coiled-coil region" evidence="1">
    <location>
        <begin position="51"/>
        <end position="106"/>
    </location>
</feature>
<evidence type="ECO:0000256" key="1">
    <source>
        <dbReference type="SAM" id="Coils"/>
    </source>
</evidence>
<dbReference type="EMBL" id="AP022561">
    <property type="protein sequence ID" value="BBX06608.1"/>
    <property type="molecule type" value="Genomic_DNA"/>
</dbReference>
<evidence type="ECO:0000313" key="4">
    <source>
        <dbReference type="Proteomes" id="UP000467327"/>
    </source>
</evidence>
<gene>
    <name evidence="3" type="ORF">MAIC_14110</name>
</gene>
<dbReference type="InterPro" id="IPR010427">
    <property type="entry name" value="DUF1023"/>
</dbReference>
<name>A0AAD1HLW9_9MYCO</name>
<protein>
    <recommendedName>
        <fullName evidence="2">DUF1023 domain-containing protein</fullName>
    </recommendedName>
</protein>